<dbReference type="PANTHER" id="PTHR46825:SF9">
    <property type="entry name" value="BETA-LACTAMASE-RELATED DOMAIN-CONTAINING PROTEIN"/>
    <property type="match status" value="1"/>
</dbReference>
<evidence type="ECO:0000259" key="3">
    <source>
        <dbReference type="Pfam" id="PF00144"/>
    </source>
</evidence>
<organism evidence="5">
    <name type="scientific">hydrothermal vent metagenome</name>
    <dbReference type="NCBI Taxonomy" id="652676"/>
    <lineage>
        <taxon>unclassified sequences</taxon>
        <taxon>metagenomes</taxon>
        <taxon>ecological metagenomes</taxon>
    </lineage>
</organism>
<evidence type="ECO:0000256" key="1">
    <source>
        <dbReference type="ARBA" id="ARBA00022737"/>
    </source>
</evidence>
<sequence length="574" mass="65475">MRKFKLVLIFSVFFSFVTLQAQTDAEKIDDLISRYHEYGLFNGSALVVKNGNVIFKKGYGYANFEWKVPNTPDAKFRIGSITKQFTATLIMQLVEKGKIKLDGKITDYLPDYRKDTGDKVTIHQLLNHTSGIESYTDMPNVWSDSLRNHYTKEYFIKHFQSGDLQFEPGTEFHYNNTGYYLLAAIIEELTGKPFGEYLKEKILIPVGMKNSGVEDNEIVIEKEASGYMKDGDQLMRDKYLYMPNAMGAGNMYSTVEDMVKWDKALYGNKILSEKSKEKMFTPYLSNYGYGWVITSRKFEETGDSVKVIWHNGGINGFTTLFARLVDDNSMIALFNNTGNSPRTAMAEQIENILYGFDYEYPKRPIGNYLLTVIEDEGIESAIETYNQAKEENEELFDFSEGELNILGYTLLGKEQIDDAIKIFELNVSAYPNSANVYDSMGEAFMKKGENEKAIKNYKKSLELNPGNKNAIAMLKKLGVDYKSKELVVPKEVLKTYAGEYQLMPNFMITIRVDGDKLMAKATGQPEFQIFPISDTKFYYKVVDAQIEFSVNDKNEVESLTLFQGGKELPAKKIK</sequence>
<feature type="domain" description="Peptidase S12 Pab87-related C-terminal" evidence="4">
    <location>
        <begin position="488"/>
        <end position="562"/>
    </location>
</feature>
<dbReference type="Gene3D" id="3.40.710.10">
    <property type="entry name" value="DD-peptidase/beta-lactamase superfamily"/>
    <property type="match status" value="1"/>
</dbReference>
<dbReference type="InterPro" id="IPR013105">
    <property type="entry name" value="TPR_2"/>
</dbReference>
<feature type="domain" description="Beta-lactamase-related" evidence="3">
    <location>
        <begin position="29"/>
        <end position="348"/>
    </location>
</feature>
<accession>A0A3B1C7I5</accession>
<dbReference type="InterPro" id="IPR050491">
    <property type="entry name" value="AmpC-like"/>
</dbReference>
<evidence type="ECO:0000259" key="4">
    <source>
        <dbReference type="Pfam" id="PF11954"/>
    </source>
</evidence>
<dbReference type="InterPro" id="IPR011990">
    <property type="entry name" value="TPR-like_helical_dom_sf"/>
</dbReference>
<dbReference type="SUPFAM" id="SSF56601">
    <property type="entry name" value="beta-lactamase/transpeptidase-like"/>
    <property type="match status" value="1"/>
</dbReference>
<dbReference type="PANTHER" id="PTHR46825">
    <property type="entry name" value="D-ALANYL-D-ALANINE-CARBOXYPEPTIDASE/ENDOPEPTIDASE AMPH"/>
    <property type="match status" value="1"/>
</dbReference>
<dbReference type="AlphaFoldDB" id="A0A3B1C7I5"/>
<dbReference type="SUPFAM" id="SSF48452">
    <property type="entry name" value="TPR-like"/>
    <property type="match status" value="1"/>
</dbReference>
<dbReference type="PROSITE" id="PS50005">
    <property type="entry name" value="TPR"/>
    <property type="match status" value="1"/>
</dbReference>
<gene>
    <name evidence="5" type="ORF">MNBD_IGNAVI01-2570</name>
</gene>
<reference evidence="5" key="1">
    <citation type="submission" date="2018-06" db="EMBL/GenBank/DDBJ databases">
        <authorList>
            <person name="Zhirakovskaya E."/>
        </authorList>
    </citation>
    <scope>NUCLEOTIDE SEQUENCE</scope>
</reference>
<dbReference type="SMART" id="SM00028">
    <property type="entry name" value="TPR"/>
    <property type="match status" value="2"/>
</dbReference>
<keyword evidence="2" id="KW-0802">TPR repeat</keyword>
<dbReference type="PROSITE" id="PS50293">
    <property type="entry name" value="TPR_REGION"/>
    <property type="match status" value="1"/>
</dbReference>
<evidence type="ECO:0000313" key="5">
    <source>
        <dbReference type="EMBL" id="VAX24102.1"/>
    </source>
</evidence>
<dbReference type="Pfam" id="PF00144">
    <property type="entry name" value="Beta-lactamase"/>
    <property type="match status" value="1"/>
</dbReference>
<name>A0A3B1C7I5_9ZZZZ</name>
<protein>
    <submittedName>
        <fullName evidence="5">Beta-lactamase class C-like and penicillin binding proteins (PBPs) superfamily</fullName>
    </submittedName>
</protein>
<dbReference type="Gene3D" id="1.25.40.10">
    <property type="entry name" value="Tetratricopeptide repeat domain"/>
    <property type="match status" value="1"/>
</dbReference>
<dbReference type="InterPro" id="IPR019734">
    <property type="entry name" value="TPR_rpt"/>
</dbReference>
<dbReference type="InterPro" id="IPR021860">
    <property type="entry name" value="Peptidase_S12_Pab87-rel_C"/>
</dbReference>
<proteinExistence type="predicted"/>
<dbReference type="Pfam" id="PF07719">
    <property type="entry name" value="TPR_2"/>
    <property type="match status" value="1"/>
</dbReference>
<dbReference type="InterPro" id="IPR012338">
    <property type="entry name" value="Beta-lactam/transpept-like"/>
</dbReference>
<evidence type="ECO:0000256" key="2">
    <source>
        <dbReference type="ARBA" id="ARBA00022803"/>
    </source>
</evidence>
<keyword evidence="1" id="KW-0677">Repeat</keyword>
<dbReference type="InterPro" id="IPR001466">
    <property type="entry name" value="Beta-lactam-related"/>
</dbReference>
<dbReference type="EMBL" id="UOGD01000266">
    <property type="protein sequence ID" value="VAX24102.1"/>
    <property type="molecule type" value="Genomic_DNA"/>
</dbReference>
<dbReference type="Pfam" id="PF11954">
    <property type="entry name" value="DUF3471"/>
    <property type="match status" value="1"/>
</dbReference>